<protein>
    <submittedName>
        <fullName evidence="1">Uncharacterized protein</fullName>
    </submittedName>
</protein>
<comment type="caution">
    <text evidence="1">The sequence shown here is derived from an EMBL/GenBank/DDBJ whole genome shotgun (WGS) entry which is preliminary data.</text>
</comment>
<evidence type="ECO:0000313" key="2">
    <source>
        <dbReference type="Proteomes" id="UP000195072"/>
    </source>
</evidence>
<organism evidence="1 2">
    <name type="scientific">Acetobacter senegalensis</name>
    <dbReference type="NCBI Taxonomy" id="446692"/>
    <lineage>
        <taxon>Bacteria</taxon>
        <taxon>Pseudomonadati</taxon>
        <taxon>Pseudomonadota</taxon>
        <taxon>Alphaproteobacteria</taxon>
        <taxon>Acetobacterales</taxon>
        <taxon>Acetobacteraceae</taxon>
        <taxon>Acetobacter</taxon>
    </lineage>
</organism>
<gene>
    <name evidence="1" type="ORF">HK16_15495</name>
</gene>
<reference evidence="1 2" key="1">
    <citation type="submission" date="2014-06" db="EMBL/GenBank/DDBJ databases">
        <authorList>
            <person name="Ju J."/>
            <person name="Zhang J."/>
        </authorList>
    </citation>
    <scope>NUCLEOTIDE SEQUENCE [LARGE SCALE GENOMIC DNA]</scope>
    <source>
        <strain evidence="1">DmL_050</strain>
    </source>
</reference>
<dbReference type="EMBL" id="JOOZ01000006">
    <property type="protein sequence ID" value="OUL67479.1"/>
    <property type="molecule type" value="Genomic_DNA"/>
</dbReference>
<sequence>MSVPTLRGISQEKRKNAVNFSLPLIPFCHAVKRYNTKTPFTTANMQVSAEELLIPPAQMGICTRTHSPVGIGTALFEQKDSS</sequence>
<name>A0A252EM48_9PROT</name>
<accession>A0A252EM48</accession>
<dbReference type="RefSeq" id="WP_086896688.1">
    <property type="nucleotide sequence ID" value="NZ_JOOZ01000006.1"/>
</dbReference>
<evidence type="ECO:0000313" key="1">
    <source>
        <dbReference type="EMBL" id="OUL67479.1"/>
    </source>
</evidence>
<dbReference type="AlphaFoldDB" id="A0A252EM48"/>
<proteinExistence type="predicted"/>
<dbReference type="Proteomes" id="UP000195072">
    <property type="component" value="Unassembled WGS sequence"/>
</dbReference>